<sequence>MRSVVGDKTEMVYHQYKSVEHIVPRTIASSPPLRGFIEGEVTDSDGHNNAFRVRGALPASAELIHSDTAEYMKMEIMTEEYESESDEYSTYHGQERKCGRGFANERRELMAANMPVGSRRQRNLSSHPTVRESLRRSAFERSNAGPRQLDGDDDKAKQDRQPNMSVHVAHHAGRKRAAMHDESAALNEVQSLGGQNNSLRASHRVRFNDNTNGPNDKDKTTLGCGGTVKGNTYQQIMSTMSSNSHRTQEIPSTDKHGQQTRNHKRPCHTNTQQLNTSHGYRSNGAIGVPHQSPNDPSISHALVQTRHTRVQGSGSVEASSEFHDYHQSDDERTQNFEFAGRCFYSLNQHSGENNVIWCEDDPCMVLARGEYPRTGRAGNISIDCSEDSSHVFRPVVILERTGERHGWISDDAVVSVLKGLLAGGHEIQGHIMWINERVMPGSGMRRWEGKTELFEKHDQMGSI</sequence>
<protein>
    <submittedName>
        <fullName evidence="3">Uncharacterized protein</fullName>
    </submittedName>
</protein>
<feature type="region of interest" description="Disordered" evidence="1">
    <location>
        <begin position="205"/>
        <end position="227"/>
    </location>
</feature>
<organism evidence="3 4">
    <name type="scientific">Ascobolus immersus RN42</name>
    <dbReference type="NCBI Taxonomy" id="1160509"/>
    <lineage>
        <taxon>Eukaryota</taxon>
        <taxon>Fungi</taxon>
        <taxon>Dikarya</taxon>
        <taxon>Ascomycota</taxon>
        <taxon>Pezizomycotina</taxon>
        <taxon>Pezizomycetes</taxon>
        <taxon>Pezizales</taxon>
        <taxon>Ascobolaceae</taxon>
        <taxon>Ascobolus</taxon>
    </lineage>
</organism>
<evidence type="ECO:0000313" key="2">
    <source>
        <dbReference type="EMBL" id="RPA70870.1"/>
    </source>
</evidence>
<dbReference type="Proteomes" id="UP000275078">
    <property type="component" value="Unassembled WGS sequence"/>
</dbReference>
<feature type="compositionally biased region" description="Polar residues" evidence="1">
    <location>
        <begin position="268"/>
        <end position="280"/>
    </location>
</feature>
<dbReference type="AlphaFoldDB" id="A0A3N4HI81"/>
<accession>A0A3N4HI81</accession>
<feature type="compositionally biased region" description="Basic and acidic residues" evidence="1">
    <location>
        <begin position="129"/>
        <end position="139"/>
    </location>
</feature>
<feature type="region of interest" description="Disordered" evidence="1">
    <location>
        <begin position="241"/>
        <end position="328"/>
    </location>
</feature>
<dbReference type="EMBL" id="ML119851">
    <property type="protein sequence ID" value="RPA72696.1"/>
    <property type="molecule type" value="Genomic_DNA"/>
</dbReference>
<evidence type="ECO:0000313" key="4">
    <source>
        <dbReference type="Proteomes" id="UP000275078"/>
    </source>
</evidence>
<feature type="region of interest" description="Disordered" evidence="1">
    <location>
        <begin position="113"/>
        <end position="163"/>
    </location>
</feature>
<dbReference type="EMBL" id="ML120030">
    <property type="protein sequence ID" value="RPA70870.1"/>
    <property type="molecule type" value="Genomic_DNA"/>
</dbReference>
<keyword evidence="4" id="KW-1185">Reference proteome</keyword>
<name>A0A3N4HI81_ASCIM</name>
<reference evidence="3 4" key="1">
    <citation type="journal article" date="2018" name="Nat. Ecol. Evol.">
        <title>Pezizomycetes genomes reveal the molecular basis of ectomycorrhizal truffle lifestyle.</title>
        <authorList>
            <person name="Murat C."/>
            <person name="Payen T."/>
            <person name="Noel B."/>
            <person name="Kuo A."/>
            <person name="Morin E."/>
            <person name="Chen J."/>
            <person name="Kohler A."/>
            <person name="Krizsan K."/>
            <person name="Balestrini R."/>
            <person name="Da Silva C."/>
            <person name="Montanini B."/>
            <person name="Hainaut M."/>
            <person name="Levati E."/>
            <person name="Barry K.W."/>
            <person name="Belfiori B."/>
            <person name="Cichocki N."/>
            <person name="Clum A."/>
            <person name="Dockter R.B."/>
            <person name="Fauchery L."/>
            <person name="Guy J."/>
            <person name="Iotti M."/>
            <person name="Le Tacon F."/>
            <person name="Lindquist E.A."/>
            <person name="Lipzen A."/>
            <person name="Malagnac F."/>
            <person name="Mello A."/>
            <person name="Molinier V."/>
            <person name="Miyauchi S."/>
            <person name="Poulain J."/>
            <person name="Riccioni C."/>
            <person name="Rubini A."/>
            <person name="Sitrit Y."/>
            <person name="Splivallo R."/>
            <person name="Traeger S."/>
            <person name="Wang M."/>
            <person name="Zifcakova L."/>
            <person name="Wipf D."/>
            <person name="Zambonelli A."/>
            <person name="Paolocci F."/>
            <person name="Nowrousian M."/>
            <person name="Ottonello S."/>
            <person name="Baldrian P."/>
            <person name="Spatafora J.W."/>
            <person name="Henrissat B."/>
            <person name="Nagy L.G."/>
            <person name="Aury J.M."/>
            <person name="Wincker P."/>
            <person name="Grigoriev I.V."/>
            <person name="Bonfante P."/>
            <person name="Martin F.M."/>
        </authorList>
    </citation>
    <scope>NUCLEOTIDE SEQUENCE [LARGE SCALE GENOMIC DNA]</scope>
    <source>
        <strain evidence="3 4">RN42</strain>
    </source>
</reference>
<gene>
    <name evidence="3" type="ORF">BJ508DRAFT_334816</name>
    <name evidence="2" type="ORF">BJ508DRAFT_336695</name>
</gene>
<proteinExistence type="predicted"/>
<evidence type="ECO:0000313" key="3">
    <source>
        <dbReference type="EMBL" id="RPA72696.1"/>
    </source>
</evidence>
<evidence type="ECO:0000256" key="1">
    <source>
        <dbReference type="SAM" id="MobiDB-lite"/>
    </source>
</evidence>
<feature type="compositionally biased region" description="Basic and acidic residues" evidence="1">
    <location>
        <begin position="246"/>
        <end position="257"/>
    </location>
</feature>